<dbReference type="InterPro" id="IPR018020">
    <property type="entry name" value="OHCU_decarboxylase"/>
</dbReference>
<accession>A0A3Q9JMU7</accession>
<evidence type="ECO:0000256" key="7">
    <source>
        <dbReference type="SAM" id="SignalP"/>
    </source>
</evidence>
<evidence type="ECO:0000256" key="4">
    <source>
        <dbReference type="ARBA" id="ARBA00022631"/>
    </source>
</evidence>
<dbReference type="NCBIfam" id="TIGR03164">
    <property type="entry name" value="UHCUDC"/>
    <property type="match status" value="1"/>
</dbReference>
<keyword evidence="7" id="KW-0732">Signal</keyword>
<evidence type="ECO:0000256" key="2">
    <source>
        <dbReference type="ARBA" id="ARBA00004754"/>
    </source>
</evidence>
<dbReference type="PANTHER" id="PTHR43466">
    <property type="entry name" value="2-OXO-4-HYDROXY-4-CARBOXY-5-UREIDOIMIDAZOLINE DECARBOXYLASE-RELATED"/>
    <property type="match status" value="1"/>
</dbReference>
<sequence length="196" mass="22605">MKLRQLFVGVFLCLSFSMGANANVSNKAPYRFQDINKMSETDYVTTFTPLFNNAPWVVKESSQKRPFTGFVNMYETMVIIIKNSDHDTQLSLIKTHPRLACKSLRAKNIAAHSLSEQSGSGLNVCTEEEAQRLQMLNDKYHEKFGYDFLLAIKGYDKQAIFVELEDRFNNDPNTEFNVAMQQFYKILLMRMLDSVK</sequence>
<keyword evidence="10" id="KW-1185">Reference proteome</keyword>
<dbReference type="Gene3D" id="1.10.3330.10">
    <property type="entry name" value="Oxo-4-hydroxy-4-carboxy-5-ureidoimidazoline decarboxylase"/>
    <property type="match status" value="1"/>
</dbReference>
<keyword evidence="4" id="KW-0659">Purine metabolism</keyword>
<dbReference type="KEGG" id="emo:DM558_15125"/>
<name>A0A3Q9JMU7_9GAMM</name>
<keyword evidence="6 9" id="KW-0456">Lyase</keyword>
<proteinExistence type="predicted"/>
<organism evidence="9 10">
    <name type="scientific">Entomomonas moraniae</name>
    <dbReference type="NCBI Taxonomy" id="2213226"/>
    <lineage>
        <taxon>Bacteria</taxon>
        <taxon>Pseudomonadati</taxon>
        <taxon>Pseudomonadota</taxon>
        <taxon>Gammaproteobacteria</taxon>
        <taxon>Pseudomonadales</taxon>
        <taxon>Pseudomonadaceae</taxon>
        <taxon>Entomomonas</taxon>
    </lineage>
</organism>
<evidence type="ECO:0000313" key="10">
    <source>
        <dbReference type="Proteomes" id="UP000273143"/>
    </source>
</evidence>
<dbReference type="InterPro" id="IPR017580">
    <property type="entry name" value="OHCU_decarboxylase-1"/>
</dbReference>
<dbReference type="Proteomes" id="UP000273143">
    <property type="component" value="Chromosome"/>
</dbReference>
<evidence type="ECO:0000313" key="9">
    <source>
        <dbReference type="EMBL" id="AZS52021.1"/>
    </source>
</evidence>
<feature type="domain" description="Oxo-4-hydroxy-4-carboxy-5-ureidoimidazoline decarboxylase" evidence="8">
    <location>
        <begin position="36"/>
        <end position="191"/>
    </location>
</feature>
<reference evidence="10" key="1">
    <citation type="submission" date="2018-06" db="EMBL/GenBank/DDBJ databases">
        <title>Complete genome of Pseudomonas insecticola strain QZS01.</title>
        <authorList>
            <person name="Wang J."/>
            <person name="Su Q."/>
        </authorList>
    </citation>
    <scope>NUCLEOTIDE SEQUENCE [LARGE SCALE GENOMIC DNA]</scope>
    <source>
        <strain evidence="10">QZS01</strain>
    </source>
</reference>
<gene>
    <name evidence="9" type="primary">uraD</name>
    <name evidence="9" type="ORF">DM558_15125</name>
</gene>
<dbReference type="RefSeq" id="WP_127164679.1">
    <property type="nucleotide sequence ID" value="NZ_CP029822.1"/>
</dbReference>
<dbReference type="UniPathway" id="UPA00394">
    <property type="reaction ID" value="UER00652"/>
</dbReference>
<dbReference type="EMBL" id="CP029822">
    <property type="protein sequence ID" value="AZS52021.1"/>
    <property type="molecule type" value="Genomic_DNA"/>
</dbReference>
<feature type="signal peptide" evidence="7">
    <location>
        <begin position="1"/>
        <end position="22"/>
    </location>
</feature>
<keyword evidence="5" id="KW-0210">Decarboxylase</keyword>
<feature type="chain" id="PRO_5018707067" description="2-oxo-4-hydroxy-4-carboxy-5-ureidoimidazoline decarboxylase" evidence="7">
    <location>
        <begin position="23"/>
        <end position="196"/>
    </location>
</feature>
<dbReference type="GO" id="GO:0006144">
    <property type="term" value="P:purine nucleobase metabolic process"/>
    <property type="evidence" value="ECO:0007669"/>
    <property type="project" value="UniProtKB-KW"/>
</dbReference>
<evidence type="ECO:0000256" key="6">
    <source>
        <dbReference type="ARBA" id="ARBA00023239"/>
    </source>
</evidence>
<dbReference type="SUPFAM" id="SSF158694">
    <property type="entry name" value="UraD-Like"/>
    <property type="match status" value="1"/>
</dbReference>
<dbReference type="GO" id="GO:0051997">
    <property type="term" value="F:2-oxo-4-hydroxy-4-carboxy-5-ureidoimidazoline decarboxylase activity"/>
    <property type="evidence" value="ECO:0007669"/>
    <property type="project" value="UniProtKB-EC"/>
</dbReference>
<dbReference type="PANTHER" id="PTHR43466:SF1">
    <property type="entry name" value="2-OXO-4-HYDROXY-4-CARBOXY-5-UREIDOIMIDAZOLINE DECARBOXYLASE-RELATED"/>
    <property type="match status" value="1"/>
</dbReference>
<dbReference type="Pfam" id="PF09349">
    <property type="entry name" value="OHCU_decarbox"/>
    <property type="match status" value="1"/>
</dbReference>
<dbReference type="AlphaFoldDB" id="A0A3Q9JMU7"/>
<protein>
    <recommendedName>
        <fullName evidence="3">2-oxo-4-hydroxy-4-carboxy-5-ureidoimidazoline decarboxylase</fullName>
        <ecNumber evidence="3">4.1.1.97</ecNumber>
    </recommendedName>
</protein>
<dbReference type="InterPro" id="IPR036778">
    <property type="entry name" value="OHCU_decarboxylase_sf"/>
</dbReference>
<evidence type="ECO:0000256" key="3">
    <source>
        <dbReference type="ARBA" id="ARBA00012257"/>
    </source>
</evidence>
<comment type="catalytic activity">
    <reaction evidence="1">
        <text>5-hydroxy-2-oxo-4-ureido-2,5-dihydro-1H-imidazole-5-carboxylate + H(+) = (S)-allantoin + CO2</text>
        <dbReference type="Rhea" id="RHEA:26301"/>
        <dbReference type="ChEBI" id="CHEBI:15378"/>
        <dbReference type="ChEBI" id="CHEBI:15678"/>
        <dbReference type="ChEBI" id="CHEBI:16526"/>
        <dbReference type="ChEBI" id="CHEBI:58639"/>
        <dbReference type="EC" id="4.1.1.97"/>
    </reaction>
</comment>
<comment type="pathway">
    <text evidence="2">Purine metabolism; urate degradation; (S)-allantoin from urate: step 3/3.</text>
</comment>
<dbReference type="GO" id="GO:0000255">
    <property type="term" value="P:allantoin metabolic process"/>
    <property type="evidence" value="ECO:0007669"/>
    <property type="project" value="InterPro"/>
</dbReference>
<evidence type="ECO:0000259" key="8">
    <source>
        <dbReference type="Pfam" id="PF09349"/>
    </source>
</evidence>
<dbReference type="GO" id="GO:0019628">
    <property type="term" value="P:urate catabolic process"/>
    <property type="evidence" value="ECO:0007669"/>
    <property type="project" value="UniProtKB-UniPathway"/>
</dbReference>
<evidence type="ECO:0000256" key="1">
    <source>
        <dbReference type="ARBA" id="ARBA00001163"/>
    </source>
</evidence>
<dbReference type="EC" id="4.1.1.97" evidence="3"/>
<evidence type="ECO:0000256" key="5">
    <source>
        <dbReference type="ARBA" id="ARBA00022793"/>
    </source>
</evidence>